<reference evidence="1 2" key="1">
    <citation type="submission" date="2016-10" db="EMBL/GenBank/DDBJ databases">
        <authorList>
            <person name="de Groot N.N."/>
        </authorList>
    </citation>
    <scope>NUCLEOTIDE SEQUENCE [LARGE SCALE GENOMIC DNA]</scope>
    <source>
        <strain>GEY</strain>
        <strain evidence="2">DSM 9560</strain>
    </source>
</reference>
<evidence type="ECO:0000313" key="2">
    <source>
        <dbReference type="Proteomes" id="UP000199513"/>
    </source>
</evidence>
<keyword evidence="2" id="KW-1185">Reference proteome</keyword>
<dbReference type="PROSITE" id="PS51257">
    <property type="entry name" value="PROKAR_LIPOPROTEIN"/>
    <property type="match status" value="1"/>
</dbReference>
<dbReference type="Gene3D" id="1.25.40.390">
    <property type="match status" value="1"/>
</dbReference>
<proteinExistence type="predicted"/>
<sequence length="506" mass="55617">MKKISIYSFLCIAMLSISSCDKGFDELNVNPIAATAVDRIFILNNAIVSSSFPTTTANYDIGIVQQMVTPNSGVLTGANFNQINNSNAEGVWVNYYRNVIRNTVDIIENTKNVPARSNLTQMARIWKAFAFMIVTDAYGDVPYFEAGKGFIENTTFPKYDTQESIYNDIIKELTEASAALNTAGTIESSDVMYAGNIAQWKRLGYSLLLRAGMRLTKVNPQRAQQVVQAAFQGGVMQSNADNAVIRHTANYTYPFGNLLNATEAANYYMTDVFVNALKSTNDPRLGAIAVRYVGATSGAGQTAAVANRSPEVQIGMPIGYDNVSITPVVNSLRLASFYDFTQVDRTRIVKPIAPCFLVTYAQTQLLLAEAAQRGWVTGNAATYYANGVRANMQQFAEYDAASAIPAAAIDAWLAANPFDAANALQQINTQYWIASFLNGPEAWANFRRSGFPALRKNPYPSQQIQGNFINRMVYPISEVAVNQTNLQAAVQRQGADNMDTKVWWDK</sequence>
<dbReference type="OrthoDB" id="843771at2"/>
<dbReference type="Proteomes" id="UP000199513">
    <property type="component" value="Unassembled WGS sequence"/>
</dbReference>
<dbReference type="Pfam" id="PF12771">
    <property type="entry name" value="SusD-like_2"/>
    <property type="match status" value="1"/>
</dbReference>
<dbReference type="AlphaFoldDB" id="A0A1I2J2R0"/>
<dbReference type="InterPro" id="IPR041662">
    <property type="entry name" value="SusD-like_2"/>
</dbReference>
<evidence type="ECO:0000313" key="1">
    <source>
        <dbReference type="EMBL" id="SFF48153.1"/>
    </source>
</evidence>
<dbReference type="EMBL" id="FONY01000040">
    <property type="protein sequence ID" value="SFF48153.1"/>
    <property type="molecule type" value="Genomic_DNA"/>
</dbReference>
<dbReference type="SUPFAM" id="SSF48452">
    <property type="entry name" value="TPR-like"/>
    <property type="match status" value="1"/>
</dbReference>
<dbReference type="InterPro" id="IPR011990">
    <property type="entry name" value="TPR-like_helical_dom_sf"/>
</dbReference>
<dbReference type="STRING" id="1003.SAMN04488541_10409"/>
<organism evidence="1 2">
    <name type="scientific">Thermoflexibacter ruber</name>
    <dbReference type="NCBI Taxonomy" id="1003"/>
    <lineage>
        <taxon>Bacteria</taxon>
        <taxon>Pseudomonadati</taxon>
        <taxon>Bacteroidota</taxon>
        <taxon>Cytophagia</taxon>
        <taxon>Cytophagales</taxon>
        <taxon>Thermoflexibacteraceae</taxon>
        <taxon>Thermoflexibacter</taxon>
    </lineage>
</organism>
<protein>
    <submittedName>
        <fullName evidence="1">Starch-binding associating with outer membrane</fullName>
    </submittedName>
</protein>
<name>A0A1I2J2R0_9BACT</name>
<gene>
    <name evidence="1" type="ORF">SAMN04488541_10409</name>
</gene>
<dbReference type="RefSeq" id="WP_091548883.1">
    <property type="nucleotide sequence ID" value="NZ_FONY01000040.1"/>
</dbReference>
<accession>A0A1I2J2R0</accession>